<dbReference type="CDD" id="cd03357">
    <property type="entry name" value="LbH_MAT_GAT"/>
    <property type="match status" value="1"/>
</dbReference>
<dbReference type="PANTHER" id="PTHR23416">
    <property type="entry name" value="SIALIC ACID SYNTHASE-RELATED"/>
    <property type="match status" value="1"/>
</dbReference>
<reference evidence="6 7" key="1">
    <citation type="submission" date="2024-05" db="EMBL/GenBank/DDBJ databases">
        <authorList>
            <person name="De Oliveira J.P."/>
            <person name="Noriler S.A."/>
            <person name="De Oliveira A.G."/>
            <person name="Sipoli D.S."/>
        </authorList>
    </citation>
    <scope>NUCLEOTIDE SEQUENCE [LARGE SCALE GENOMIC DNA]</scope>
    <source>
        <strain evidence="6 7">LABIM189</strain>
    </source>
</reference>
<dbReference type="InterPro" id="IPR001451">
    <property type="entry name" value="Hexapep"/>
</dbReference>
<organism evidence="6 7">
    <name type="scientific">Chromobacterium vaccinii</name>
    <dbReference type="NCBI Taxonomy" id="1108595"/>
    <lineage>
        <taxon>Bacteria</taxon>
        <taxon>Pseudomonadati</taxon>
        <taxon>Pseudomonadota</taxon>
        <taxon>Betaproteobacteria</taxon>
        <taxon>Neisseriales</taxon>
        <taxon>Chromobacteriaceae</taxon>
        <taxon>Chromobacterium</taxon>
    </lineage>
</organism>
<accession>A0ABV0FHV7</accession>
<dbReference type="InterPro" id="IPR051159">
    <property type="entry name" value="Hexapeptide_acetyltransf"/>
</dbReference>
<comment type="similarity">
    <text evidence="1">Belongs to the transferase hexapeptide repeat family.</text>
</comment>
<protein>
    <submittedName>
        <fullName evidence="6">Sugar O-acetyltransferase</fullName>
        <ecNumber evidence="6">2.3.1.-</ecNumber>
    </submittedName>
</protein>
<evidence type="ECO:0000256" key="2">
    <source>
        <dbReference type="ARBA" id="ARBA00022679"/>
    </source>
</evidence>
<evidence type="ECO:0000313" key="7">
    <source>
        <dbReference type="Proteomes" id="UP001455709"/>
    </source>
</evidence>
<evidence type="ECO:0000256" key="3">
    <source>
        <dbReference type="ARBA" id="ARBA00022737"/>
    </source>
</evidence>
<keyword evidence="2 6" id="KW-0808">Transferase</keyword>
<evidence type="ECO:0000256" key="4">
    <source>
        <dbReference type="ARBA" id="ARBA00023315"/>
    </source>
</evidence>
<dbReference type="Gene3D" id="2.160.10.10">
    <property type="entry name" value="Hexapeptide repeat proteins"/>
    <property type="match status" value="1"/>
</dbReference>
<dbReference type="Pfam" id="PF12464">
    <property type="entry name" value="Mac"/>
    <property type="match status" value="1"/>
</dbReference>
<gene>
    <name evidence="6" type="ORF">ABGV49_21695</name>
</gene>
<dbReference type="SUPFAM" id="SSF51161">
    <property type="entry name" value="Trimeric LpxA-like enzymes"/>
    <property type="match status" value="1"/>
</dbReference>
<dbReference type="Pfam" id="PF00132">
    <property type="entry name" value="Hexapep"/>
    <property type="match status" value="1"/>
</dbReference>
<dbReference type="GO" id="GO:0016746">
    <property type="term" value="F:acyltransferase activity"/>
    <property type="evidence" value="ECO:0007669"/>
    <property type="project" value="UniProtKB-KW"/>
</dbReference>
<dbReference type="InterPro" id="IPR018357">
    <property type="entry name" value="Hexapep_transf_CS"/>
</dbReference>
<dbReference type="EMBL" id="JBDOJC010000001">
    <property type="protein sequence ID" value="MEO2219676.1"/>
    <property type="molecule type" value="Genomic_DNA"/>
</dbReference>
<dbReference type="InterPro" id="IPR011004">
    <property type="entry name" value="Trimer_LpxA-like_sf"/>
</dbReference>
<keyword evidence="3" id="KW-0677">Repeat</keyword>
<keyword evidence="7" id="KW-1185">Reference proteome</keyword>
<dbReference type="RefSeq" id="WP_347372139.1">
    <property type="nucleotide sequence ID" value="NZ_JBDOJC010000001.1"/>
</dbReference>
<keyword evidence="4 6" id="KW-0012">Acyltransferase</keyword>
<dbReference type="PANTHER" id="PTHR23416:SF23">
    <property type="entry name" value="ACETYLTRANSFERASE C18B11.09C-RELATED"/>
    <property type="match status" value="1"/>
</dbReference>
<dbReference type="PROSITE" id="PS00101">
    <property type="entry name" value="HEXAPEP_TRANSFERASES"/>
    <property type="match status" value="1"/>
</dbReference>
<evidence type="ECO:0000313" key="6">
    <source>
        <dbReference type="EMBL" id="MEO2219676.1"/>
    </source>
</evidence>
<dbReference type="Proteomes" id="UP001455709">
    <property type="component" value="Unassembled WGS sequence"/>
</dbReference>
<sequence length="176" mass="18841">MSEFINFNAAEPDLVVQRRAARDLCYSINTGLGDRGSLFQSLFGSVGEGFEQWGNIFCEFGRNINIGNQVFINANGVFLDAFEINIGSHVFIGPNVGIYTSNHDKDLVRRREYAESGAPVAIEDDVWIGGGAIILPGVTVGKGSIIGAGAVVARSVPAYSKVLGIRAQVFPLTMEG</sequence>
<feature type="domain" description="Maltose/galactoside acetyltransferase" evidence="5">
    <location>
        <begin position="7"/>
        <end position="47"/>
    </location>
</feature>
<dbReference type="EC" id="2.3.1.-" evidence="6"/>
<dbReference type="InterPro" id="IPR024688">
    <property type="entry name" value="Mac_dom"/>
</dbReference>
<comment type="caution">
    <text evidence="6">The sequence shown here is derived from an EMBL/GenBank/DDBJ whole genome shotgun (WGS) entry which is preliminary data.</text>
</comment>
<proteinExistence type="inferred from homology"/>
<evidence type="ECO:0000259" key="5">
    <source>
        <dbReference type="Pfam" id="PF12464"/>
    </source>
</evidence>
<name>A0ABV0FHV7_9NEIS</name>
<evidence type="ECO:0000256" key="1">
    <source>
        <dbReference type="ARBA" id="ARBA00007274"/>
    </source>
</evidence>